<dbReference type="GO" id="GO:1900461">
    <property type="term" value="P:positive regulation of pseudohyphal growth by positive regulation of transcription from RNA polymerase II promoter"/>
    <property type="evidence" value="ECO:0007669"/>
    <property type="project" value="EnsemblFungi"/>
</dbReference>
<sequence>MSTSIKSTYRYRSSSAGPGIHKSTSFFDNLLLLPPRIPNKLTKKTHNNGSKSQRSYKFLSSSVNVSPVLPPINVLNTTTNKSLTAPASPHHFKYSTQNYETIITPSTSPEFSKAQLAFYKETGSSDSEQASLSLLNLGNVRDTNLNSVNLLTQLNKKTEAANIELPSLKHLKLLPDPKIQESSSVYPDTSVKTKHWKNNLVDYCRNENYEQFKKIDYENLSGTLLSLQKEFIIPSVLKPMNQFEKFFDDNGTVSSFPYLFENEITPVTPPMSPRRSSVNKSPQCKSTTTQLFTPFVSEKLVNTVKEQIMNTPSTPGHKKTNSFKALQLKKLLSNRDVLSKTSKKVTKKNTYSWNKLSSTLSSPTFIGTNRHVIMKISNTNIDVPKLSSSPALSPTASPNASPRTTTGTRRSKTPPRYHKFPIIESPPQSPVRHYKKKTSNGTSTTTSTRECVSCHTSDSPCWRPSWSPRKQDQLCNSCGLRYKKTRTRCLNDTCRKIPTKSELNIMKSNGLEVMAIDGITQTGFRCLFCNHITETRRN</sequence>
<dbReference type="EMBL" id="HE650827">
    <property type="protein sequence ID" value="CCF59370.1"/>
    <property type="molecule type" value="Genomic_DNA"/>
</dbReference>
<name>H2AYC0_KAZAF</name>
<dbReference type="SUPFAM" id="SSF57716">
    <property type="entry name" value="Glucocorticoid receptor-like (DNA-binding domain)"/>
    <property type="match status" value="1"/>
</dbReference>
<organism evidence="4 5">
    <name type="scientific">Kazachstania africana (strain ATCC 22294 / BCRC 22015 / CBS 2517 / CECT 1963 / NBRC 1671 / NRRL Y-8276)</name>
    <name type="common">Yeast</name>
    <name type="synonym">Kluyveromyces africanus</name>
    <dbReference type="NCBI Taxonomy" id="1071382"/>
    <lineage>
        <taxon>Eukaryota</taxon>
        <taxon>Fungi</taxon>
        <taxon>Dikarya</taxon>
        <taxon>Ascomycota</taxon>
        <taxon>Saccharomycotina</taxon>
        <taxon>Saccharomycetes</taxon>
        <taxon>Saccharomycetales</taxon>
        <taxon>Saccharomycetaceae</taxon>
        <taxon>Kazachstania</taxon>
    </lineage>
</organism>
<dbReference type="STRING" id="1071382.H2AYC0"/>
<dbReference type="AlphaFoldDB" id="H2AYC0"/>
<dbReference type="PROSITE" id="PS50114">
    <property type="entry name" value="GATA_ZN_FINGER_2"/>
    <property type="match status" value="1"/>
</dbReference>
<dbReference type="CDD" id="cd00202">
    <property type="entry name" value="ZnF_GATA"/>
    <property type="match status" value="1"/>
</dbReference>
<dbReference type="SMART" id="SM00401">
    <property type="entry name" value="ZnF_GATA"/>
    <property type="match status" value="1"/>
</dbReference>
<dbReference type="GO" id="GO:0031495">
    <property type="term" value="P:negative regulation of mating type switching"/>
    <property type="evidence" value="ECO:0007669"/>
    <property type="project" value="EnsemblFungi"/>
</dbReference>
<reference evidence="4 5" key="1">
    <citation type="journal article" date="2011" name="Proc. Natl. Acad. Sci. U.S.A.">
        <title>Evolutionary erosion of yeast sex chromosomes by mating-type switching accidents.</title>
        <authorList>
            <person name="Gordon J.L."/>
            <person name="Armisen D."/>
            <person name="Proux-Wera E."/>
            <person name="Oheigeartaigh S.S."/>
            <person name="Byrne K.P."/>
            <person name="Wolfe K.H."/>
        </authorList>
    </citation>
    <scope>NUCLEOTIDE SEQUENCE [LARGE SCALE GENOMIC DNA]</scope>
    <source>
        <strain evidence="5">ATCC 22294 / BCRC 22015 / CBS 2517 / CECT 1963 / NBRC 1671 / NRRL Y-8276</strain>
    </source>
</reference>
<feature type="compositionally biased region" description="Low complexity" evidence="2">
    <location>
        <begin position="387"/>
        <end position="402"/>
    </location>
</feature>
<dbReference type="Proteomes" id="UP000005220">
    <property type="component" value="Chromosome 7"/>
</dbReference>
<proteinExistence type="predicted"/>
<evidence type="ECO:0000256" key="2">
    <source>
        <dbReference type="SAM" id="MobiDB-lite"/>
    </source>
</evidence>
<protein>
    <recommendedName>
        <fullName evidence="3">GATA-type domain-containing protein</fullName>
    </recommendedName>
</protein>
<gene>
    <name evidence="4" type="primary">KAFR0G03380</name>
    <name evidence="4" type="ORF">KAFR_0G03380</name>
</gene>
<dbReference type="KEGG" id="kaf:KAFR_0G03380"/>
<dbReference type="FunCoup" id="H2AYC0">
    <property type="interactions" value="311"/>
</dbReference>
<evidence type="ECO:0000259" key="3">
    <source>
        <dbReference type="PROSITE" id="PS50114"/>
    </source>
</evidence>
<evidence type="ECO:0000313" key="4">
    <source>
        <dbReference type="EMBL" id="CCF59370.1"/>
    </source>
</evidence>
<dbReference type="OrthoDB" id="2162994at2759"/>
<dbReference type="RefSeq" id="XP_003958505.1">
    <property type="nucleotide sequence ID" value="XM_003958456.1"/>
</dbReference>
<keyword evidence="1" id="KW-0863">Zinc-finger</keyword>
<dbReference type="Gene3D" id="3.30.50.10">
    <property type="entry name" value="Erythroid Transcription Factor GATA-1, subunit A"/>
    <property type="match status" value="1"/>
</dbReference>
<dbReference type="GO" id="GO:0008270">
    <property type="term" value="F:zinc ion binding"/>
    <property type="evidence" value="ECO:0007669"/>
    <property type="project" value="UniProtKB-KW"/>
</dbReference>
<dbReference type="GO" id="GO:0000987">
    <property type="term" value="F:cis-regulatory region sequence-specific DNA binding"/>
    <property type="evidence" value="ECO:0007669"/>
    <property type="project" value="EnsemblFungi"/>
</dbReference>
<keyword evidence="1" id="KW-0479">Metal-binding</keyword>
<dbReference type="GO" id="GO:0005933">
    <property type="term" value="C:cellular bud"/>
    <property type="evidence" value="ECO:0007669"/>
    <property type="project" value="EnsemblFungi"/>
</dbReference>
<feature type="compositionally biased region" description="Basic residues" evidence="2">
    <location>
        <begin position="409"/>
        <end position="419"/>
    </location>
</feature>
<evidence type="ECO:0000313" key="5">
    <source>
        <dbReference type="Proteomes" id="UP000005220"/>
    </source>
</evidence>
<dbReference type="Pfam" id="PF00320">
    <property type="entry name" value="GATA"/>
    <property type="match status" value="1"/>
</dbReference>
<feature type="domain" description="GATA-type" evidence="3">
    <location>
        <begin position="445"/>
        <end position="483"/>
    </location>
</feature>
<keyword evidence="5" id="KW-1185">Reference proteome</keyword>
<accession>H2AYC0</accession>
<dbReference type="InterPro" id="IPR013088">
    <property type="entry name" value="Znf_NHR/GATA"/>
</dbReference>
<dbReference type="GeneID" id="13887349"/>
<dbReference type="GO" id="GO:0033698">
    <property type="term" value="C:Rpd3L complex"/>
    <property type="evidence" value="ECO:0007669"/>
    <property type="project" value="EnsemblFungi"/>
</dbReference>
<feature type="region of interest" description="Disordered" evidence="2">
    <location>
        <begin position="385"/>
        <end position="445"/>
    </location>
</feature>
<dbReference type="GO" id="GO:0001227">
    <property type="term" value="F:DNA-binding transcription repressor activity, RNA polymerase II-specific"/>
    <property type="evidence" value="ECO:0007669"/>
    <property type="project" value="EnsemblFungi"/>
</dbReference>
<dbReference type="HOGENOM" id="CLU_041192_0_0_1"/>
<dbReference type="PROSITE" id="PS00344">
    <property type="entry name" value="GATA_ZN_FINGER_1"/>
    <property type="match status" value="1"/>
</dbReference>
<evidence type="ECO:0000256" key="1">
    <source>
        <dbReference type="PROSITE-ProRule" id="PRU00094"/>
    </source>
</evidence>
<keyword evidence="1" id="KW-0862">Zinc</keyword>
<dbReference type="InParanoid" id="H2AYC0"/>
<dbReference type="eggNOG" id="ENOG502QX5C">
    <property type="taxonomic scope" value="Eukaryota"/>
</dbReference>
<dbReference type="InterPro" id="IPR000679">
    <property type="entry name" value="Znf_GATA"/>
</dbReference>